<dbReference type="GO" id="GO:0016757">
    <property type="term" value="F:glycosyltransferase activity"/>
    <property type="evidence" value="ECO:0007669"/>
    <property type="project" value="UniProtKB-KW"/>
</dbReference>
<dbReference type="Pfam" id="PF00535">
    <property type="entry name" value="Glycos_transf_2"/>
    <property type="match status" value="1"/>
</dbReference>
<evidence type="ECO:0000256" key="2">
    <source>
        <dbReference type="ARBA" id="ARBA00022676"/>
    </source>
</evidence>
<dbReference type="Proteomes" id="UP000182063">
    <property type="component" value="Chromosome"/>
</dbReference>
<evidence type="ECO:0000313" key="6">
    <source>
        <dbReference type="Proteomes" id="UP000182063"/>
    </source>
</evidence>
<dbReference type="KEGG" id="sphj:BSL82_00870"/>
<name>A0A1L3ZQX6_9SPHN</name>
<dbReference type="AlphaFoldDB" id="A0A1L3ZQX6"/>
<dbReference type="SUPFAM" id="SSF53448">
    <property type="entry name" value="Nucleotide-diphospho-sugar transferases"/>
    <property type="match status" value="1"/>
</dbReference>
<accession>A0A1L3ZQX6</accession>
<gene>
    <name evidence="5" type="ORF">BSL82_00870</name>
</gene>
<proteinExistence type="inferred from homology"/>
<dbReference type="InterPro" id="IPR029044">
    <property type="entry name" value="Nucleotide-diphossugar_trans"/>
</dbReference>
<organism evidence="5 6">
    <name type="scientific">Tardibacter chloracetimidivorans</name>
    <dbReference type="NCBI Taxonomy" id="1921510"/>
    <lineage>
        <taxon>Bacteria</taxon>
        <taxon>Pseudomonadati</taxon>
        <taxon>Pseudomonadota</taxon>
        <taxon>Alphaproteobacteria</taxon>
        <taxon>Sphingomonadales</taxon>
        <taxon>Sphingomonadaceae</taxon>
        <taxon>Tardibacter</taxon>
    </lineage>
</organism>
<keyword evidence="6" id="KW-1185">Reference proteome</keyword>
<evidence type="ECO:0000259" key="4">
    <source>
        <dbReference type="Pfam" id="PF00535"/>
    </source>
</evidence>
<keyword evidence="2" id="KW-0328">Glycosyltransferase</keyword>
<reference evidence="6" key="1">
    <citation type="submission" date="2016-11" db="EMBL/GenBank/DDBJ databases">
        <title>Complete Genome Sequence of alachlor-degrading Sphingomonas sp. strain JJ-A5.</title>
        <authorList>
            <person name="Lee H."/>
            <person name="Ka J.-O."/>
        </authorList>
    </citation>
    <scope>NUCLEOTIDE SEQUENCE [LARGE SCALE GENOMIC DNA]</scope>
    <source>
        <strain evidence="6">JJ-A5</strain>
    </source>
</reference>
<dbReference type="CDD" id="cd04186">
    <property type="entry name" value="GT_2_like_c"/>
    <property type="match status" value="1"/>
</dbReference>
<dbReference type="RefSeq" id="WP_072595605.1">
    <property type="nucleotide sequence ID" value="NZ_CP018221.1"/>
</dbReference>
<sequence>MESLERAPLAVIMVNWRSAEDTIECLESLMHSQQPMRLIVCDNQSGDGSVEKILAWARGERPVEPKSDTLAHLTRPAVPKPVEHVVLNRQQAEEGDVPSSRLIIINTGDNLGYAGGNNVGMRMALRDPDIKYIWLLNNDTVVEPDAPAAVVRAFERDSACGMLGTVVRYYFRPDRLQLLNGSRYSSWTGRGYPIAAGQPVEAAFDAGEVISKTDFVCGASLAISRPCVEAIGLMDERYFLYFEEIDWAMQARGRFSTGFAADAVIYHKEGGSIGSSRELARRSAFSEYYLARSKMLFGRKHSPAKLPFLIASNLLMALRRITQGHADKAVAIARGSFNQPFQRD</sequence>
<dbReference type="OrthoDB" id="9771846at2"/>
<evidence type="ECO:0000313" key="5">
    <source>
        <dbReference type="EMBL" id="API58029.1"/>
    </source>
</evidence>
<dbReference type="Gene3D" id="3.90.550.10">
    <property type="entry name" value="Spore Coat Polysaccharide Biosynthesis Protein SpsA, Chain A"/>
    <property type="match status" value="1"/>
</dbReference>
<keyword evidence="3" id="KW-0808">Transferase</keyword>
<feature type="domain" description="Glycosyltransferase 2-like" evidence="4">
    <location>
        <begin position="99"/>
        <end position="175"/>
    </location>
</feature>
<dbReference type="EMBL" id="CP018221">
    <property type="protein sequence ID" value="API58029.1"/>
    <property type="molecule type" value="Genomic_DNA"/>
</dbReference>
<evidence type="ECO:0000256" key="3">
    <source>
        <dbReference type="ARBA" id="ARBA00022679"/>
    </source>
</evidence>
<dbReference type="STRING" id="1921510.BSL82_00870"/>
<dbReference type="PANTHER" id="PTHR43179">
    <property type="entry name" value="RHAMNOSYLTRANSFERASE WBBL"/>
    <property type="match status" value="1"/>
</dbReference>
<dbReference type="PANTHER" id="PTHR43179:SF12">
    <property type="entry name" value="GALACTOFURANOSYLTRANSFERASE GLFT2"/>
    <property type="match status" value="1"/>
</dbReference>
<protein>
    <recommendedName>
        <fullName evidence="4">Glycosyltransferase 2-like domain-containing protein</fullName>
    </recommendedName>
</protein>
<dbReference type="InterPro" id="IPR001173">
    <property type="entry name" value="Glyco_trans_2-like"/>
</dbReference>
<evidence type="ECO:0000256" key="1">
    <source>
        <dbReference type="ARBA" id="ARBA00006739"/>
    </source>
</evidence>
<comment type="similarity">
    <text evidence="1">Belongs to the glycosyltransferase 2 family.</text>
</comment>